<comment type="caution">
    <text evidence="3">The sequence shown here is derived from an EMBL/GenBank/DDBJ whole genome shotgun (WGS) entry which is preliminary data.</text>
</comment>
<dbReference type="PANTHER" id="PTHR16675:SF237">
    <property type="entry name" value="MHC CLASS I ANTIGEN TRANSCRIPT VARIANT 1-RELATED"/>
    <property type="match status" value="1"/>
</dbReference>
<dbReference type="EMBL" id="VOFY01001189">
    <property type="protein sequence ID" value="KAA8578065.1"/>
    <property type="molecule type" value="Genomic_DNA"/>
</dbReference>
<keyword evidence="4" id="KW-1185">Reference proteome</keyword>
<dbReference type="InterPro" id="IPR037055">
    <property type="entry name" value="MHC_I-like_Ag-recog_sf"/>
</dbReference>
<evidence type="ECO:0000256" key="1">
    <source>
        <dbReference type="ARBA" id="ARBA00023180"/>
    </source>
</evidence>
<dbReference type="SUPFAM" id="SSF54452">
    <property type="entry name" value="MHC antigen-recognition domain"/>
    <property type="match status" value="1"/>
</dbReference>
<dbReference type="GO" id="GO:0009897">
    <property type="term" value="C:external side of plasma membrane"/>
    <property type="evidence" value="ECO:0007669"/>
    <property type="project" value="TreeGrafter"/>
</dbReference>
<dbReference type="GO" id="GO:0006955">
    <property type="term" value="P:immune response"/>
    <property type="evidence" value="ECO:0007669"/>
    <property type="project" value="TreeGrafter"/>
</dbReference>
<feature type="non-terminal residue" evidence="3">
    <location>
        <position position="1"/>
    </location>
</feature>
<dbReference type="InterPro" id="IPR011162">
    <property type="entry name" value="MHC_I/II-like_Ag-recog"/>
</dbReference>
<dbReference type="PANTHER" id="PTHR16675">
    <property type="entry name" value="MHC CLASS I-RELATED"/>
    <property type="match status" value="1"/>
</dbReference>
<dbReference type="AlphaFoldDB" id="A0A5J5CA17"/>
<sequence length="169" mass="19628">EFVGTGLVNDLQYIYCDSNKKIIEPKQDWVKKLFKDNPQHLEFHTRQCFDFIPNNFIIWLNNFKQRFNQTGGVHILQQMTSCEWDDETGEVNGFNQFGYDGEDVISFDLKTSTWIAAKPQAVITKLSWDADKSRIKYIEILLTEIASLSVSPPEVSVLSSQLPRYRFLP</sequence>
<dbReference type="InterPro" id="IPR011161">
    <property type="entry name" value="MHC_I-like_Ag-recog"/>
</dbReference>
<organism evidence="3 4">
    <name type="scientific">Etheostoma spectabile</name>
    <name type="common">orangethroat darter</name>
    <dbReference type="NCBI Taxonomy" id="54343"/>
    <lineage>
        <taxon>Eukaryota</taxon>
        <taxon>Metazoa</taxon>
        <taxon>Chordata</taxon>
        <taxon>Craniata</taxon>
        <taxon>Vertebrata</taxon>
        <taxon>Euteleostomi</taxon>
        <taxon>Actinopterygii</taxon>
        <taxon>Neopterygii</taxon>
        <taxon>Teleostei</taxon>
        <taxon>Neoteleostei</taxon>
        <taxon>Acanthomorphata</taxon>
        <taxon>Eupercaria</taxon>
        <taxon>Perciformes</taxon>
        <taxon>Percoidei</taxon>
        <taxon>Percidae</taxon>
        <taxon>Etheostomatinae</taxon>
        <taxon>Etheostoma</taxon>
    </lineage>
</organism>
<proteinExistence type="predicted"/>
<dbReference type="GO" id="GO:0005615">
    <property type="term" value="C:extracellular space"/>
    <property type="evidence" value="ECO:0007669"/>
    <property type="project" value="TreeGrafter"/>
</dbReference>
<feature type="domain" description="MHC class I-like antigen recognition-like" evidence="2">
    <location>
        <begin position="2"/>
        <end position="141"/>
    </location>
</feature>
<evidence type="ECO:0000259" key="2">
    <source>
        <dbReference type="Pfam" id="PF00129"/>
    </source>
</evidence>
<dbReference type="Gene3D" id="3.30.500.10">
    <property type="entry name" value="MHC class I-like antigen recognition-like"/>
    <property type="match status" value="1"/>
</dbReference>
<gene>
    <name evidence="3" type="ORF">FQN60_017504</name>
</gene>
<evidence type="ECO:0000313" key="3">
    <source>
        <dbReference type="EMBL" id="KAA8578065.1"/>
    </source>
</evidence>
<accession>A0A5J5CA17</accession>
<protein>
    <recommendedName>
        <fullName evidence="2">MHC class I-like antigen recognition-like domain-containing protein</fullName>
    </recommendedName>
</protein>
<reference evidence="3 4" key="1">
    <citation type="submission" date="2019-08" db="EMBL/GenBank/DDBJ databases">
        <title>A chromosome-level genome assembly, high-density linkage maps, and genome scans reveal the genomic architecture of hybrid incompatibilities underlying speciation via character displacement in darters (Percidae: Etheostominae).</title>
        <authorList>
            <person name="Moran R.L."/>
            <person name="Catchen J.M."/>
            <person name="Fuller R.C."/>
        </authorList>
    </citation>
    <scope>NUCLEOTIDE SEQUENCE [LARGE SCALE GENOMIC DNA]</scope>
    <source>
        <strain evidence="3">EspeVRDwgs_2016</strain>
        <tissue evidence="3">Muscle</tissue>
    </source>
</reference>
<name>A0A5J5CA17_9PERO</name>
<evidence type="ECO:0000313" key="4">
    <source>
        <dbReference type="Proteomes" id="UP000327493"/>
    </source>
</evidence>
<dbReference type="InterPro" id="IPR050208">
    <property type="entry name" value="MHC_class-I_related"/>
</dbReference>
<dbReference type="Pfam" id="PF00129">
    <property type="entry name" value="MHC_I"/>
    <property type="match status" value="1"/>
</dbReference>
<dbReference type="Proteomes" id="UP000327493">
    <property type="component" value="Unassembled WGS sequence"/>
</dbReference>
<keyword evidence="1" id="KW-0325">Glycoprotein</keyword>